<reference evidence="1" key="1">
    <citation type="journal article" date="2011" name="Genome Biol.">
        <title>The draft genome of the carcinogenic human liver fluke Clonorchis sinensis.</title>
        <authorList>
            <person name="Wang X."/>
            <person name="Chen W."/>
            <person name="Huang Y."/>
            <person name="Sun J."/>
            <person name="Men J."/>
            <person name="Liu H."/>
            <person name="Luo F."/>
            <person name="Guo L."/>
            <person name="Lv X."/>
            <person name="Deng C."/>
            <person name="Zhou C."/>
            <person name="Fan Y."/>
            <person name="Li X."/>
            <person name="Huang L."/>
            <person name="Hu Y."/>
            <person name="Liang C."/>
            <person name="Hu X."/>
            <person name="Xu J."/>
            <person name="Yu X."/>
        </authorList>
    </citation>
    <scope>NUCLEOTIDE SEQUENCE [LARGE SCALE GENOMIC DNA]</scope>
    <source>
        <strain evidence="1">Henan</strain>
    </source>
</reference>
<keyword evidence="1" id="KW-0067">ATP-binding</keyword>
<organism evidence="1 2">
    <name type="scientific">Clonorchis sinensis</name>
    <name type="common">Chinese liver fluke</name>
    <dbReference type="NCBI Taxonomy" id="79923"/>
    <lineage>
        <taxon>Eukaryota</taxon>
        <taxon>Metazoa</taxon>
        <taxon>Spiralia</taxon>
        <taxon>Lophotrochozoa</taxon>
        <taxon>Platyhelminthes</taxon>
        <taxon>Trematoda</taxon>
        <taxon>Digenea</taxon>
        <taxon>Opisthorchiida</taxon>
        <taxon>Opisthorchiata</taxon>
        <taxon>Opisthorchiidae</taxon>
        <taxon>Clonorchis</taxon>
    </lineage>
</organism>
<keyword evidence="2" id="KW-1185">Reference proteome</keyword>
<keyword evidence="1" id="KW-0547">Nucleotide-binding</keyword>
<name>G7YK56_CLOSI</name>
<dbReference type="Proteomes" id="UP000008909">
    <property type="component" value="Unassembled WGS sequence"/>
</dbReference>
<protein>
    <submittedName>
        <fullName evidence="1">ATP-binding cassette transporter</fullName>
    </submittedName>
</protein>
<proteinExistence type="predicted"/>
<dbReference type="EMBL" id="DF143473">
    <property type="protein sequence ID" value="GAA53338.1"/>
    <property type="molecule type" value="Genomic_DNA"/>
</dbReference>
<gene>
    <name evidence="1" type="ORF">CLF_110037</name>
</gene>
<accession>G7YK56</accession>
<reference key="2">
    <citation type="submission" date="2011-10" db="EMBL/GenBank/DDBJ databases">
        <title>The genome and transcriptome sequence of Clonorchis sinensis provide insights into the carcinogenic liver fluke.</title>
        <authorList>
            <person name="Wang X."/>
            <person name="Huang Y."/>
            <person name="Chen W."/>
            <person name="Liu H."/>
            <person name="Guo L."/>
            <person name="Chen Y."/>
            <person name="Luo F."/>
            <person name="Zhou W."/>
            <person name="Sun J."/>
            <person name="Mao Q."/>
            <person name="Liang P."/>
            <person name="Zhou C."/>
            <person name="Tian Y."/>
            <person name="Men J."/>
            <person name="Lv X."/>
            <person name="Huang L."/>
            <person name="Zhou J."/>
            <person name="Hu Y."/>
            <person name="Li R."/>
            <person name="Zhang F."/>
            <person name="Lei H."/>
            <person name="Li X."/>
            <person name="Hu X."/>
            <person name="Liang C."/>
            <person name="Xu J."/>
            <person name="Wu Z."/>
            <person name="Yu X."/>
        </authorList>
    </citation>
    <scope>NUCLEOTIDE SEQUENCE</scope>
    <source>
        <strain>Henan</strain>
    </source>
</reference>
<dbReference type="AlphaFoldDB" id="G7YK56"/>
<sequence length="266" mass="29905">MEWTGYVRQAGHEPKSITLSSVTNGADQQLTAGRFRTWMWIPTTHSSGAASPYVFLGRVRALPGSLKHWVSGRTVALLKSRKNIPAGPEHNLIRLIIRHQLKVSVRADREVWWTQKAKEMKEAQKAGNARGLFQLIRASSPRKPPVSKLIKNRNALIILNKERIDRWAEKHSSWPPAANHLDPVDDVESWTVDVEPPTTLEVYDCLCSLKCHRASCSDDLPLVLFKDGGEVLSYGLFDLLDCLEKRDCPRQLGRVGDGAHFTKRGS</sequence>
<dbReference type="GO" id="GO:0005524">
    <property type="term" value="F:ATP binding"/>
    <property type="evidence" value="ECO:0007669"/>
    <property type="project" value="UniProtKB-KW"/>
</dbReference>
<evidence type="ECO:0000313" key="1">
    <source>
        <dbReference type="EMBL" id="GAA53338.1"/>
    </source>
</evidence>
<evidence type="ECO:0000313" key="2">
    <source>
        <dbReference type="Proteomes" id="UP000008909"/>
    </source>
</evidence>